<comment type="caution">
    <text evidence="1">The sequence shown here is derived from an EMBL/GenBank/DDBJ whole genome shotgun (WGS) entry which is preliminary data.</text>
</comment>
<dbReference type="AlphaFoldDB" id="A0A9P6PJW9"/>
<proteinExistence type="predicted"/>
<dbReference type="EMBL" id="JAAAJA010001471">
    <property type="protein sequence ID" value="KAG0247306.1"/>
    <property type="molecule type" value="Genomic_DNA"/>
</dbReference>
<sequence>LNSKHSESQHIFQNIFSIQSKTKADTLRGMQPKAIIAFLACLCLAFRADAFWDFGNILRITSNTLEGVGSLVHGLFGGFTAEELGFKKDPDFKAKILSVNALCMTETSKGQRKAAESCKDFGKKYFETPGTWDCGRLRSEQGNWSCLFRPSGSVRQGFRFPEVVFRGEEW</sequence>
<evidence type="ECO:0000313" key="2">
    <source>
        <dbReference type="Proteomes" id="UP000726737"/>
    </source>
</evidence>
<name>A0A9P6PJW9_9FUNG</name>
<accession>A0A9P6PJW9</accession>
<evidence type="ECO:0000313" key="1">
    <source>
        <dbReference type="EMBL" id="KAG0247306.1"/>
    </source>
</evidence>
<gene>
    <name evidence="1" type="ORF">BG011_001704</name>
</gene>
<protein>
    <submittedName>
        <fullName evidence="1">Uncharacterized protein</fullName>
    </submittedName>
</protein>
<reference evidence="1" key="1">
    <citation type="journal article" date="2020" name="Fungal Divers.">
        <title>Resolving the Mortierellaceae phylogeny through synthesis of multi-gene phylogenetics and phylogenomics.</title>
        <authorList>
            <person name="Vandepol N."/>
            <person name="Liber J."/>
            <person name="Desiro A."/>
            <person name="Na H."/>
            <person name="Kennedy M."/>
            <person name="Barry K."/>
            <person name="Grigoriev I.V."/>
            <person name="Miller A.N."/>
            <person name="O'Donnell K."/>
            <person name="Stajich J.E."/>
            <person name="Bonito G."/>
        </authorList>
    </citation>
    <scope>NUCLEOTIDE SEQUENCE</scope>
    <source>
        <strain evidence="1">KOD948</strain>
    </source>
</reference>
<dbReference type="Proteomes" id="UP000726737">
    <property type="component" value="Unassembled WGS sequence"/>
</dbReference>
<organism evidence="1 2">
    <name type="scientific">Mortierella polycephala</name>
    <dbReference type="NCBI Taxonomy" id="41804"/>
    <lineage>
        <taxon>Eukaryota</taxon>
        <taxon>Fungi</taxon>
        <taxon>Fungi incertae sedis</taxon>
        <taxon>Mucoromycota</taxon>
        <taxon>Mortierellomycotina</taxon>
        <taxon>Mortierellomycetes</taxon>
        <taxon>Mortierellales</taxon>
        <taxon>Mortierellaceae</taxon>
        <taxon>Mortierella</taxon>
    </lineage>
</organism>
<dbReference type="OrthoDB" id="2438106at2759"/>
<feature type="non-terminal residue" evidence="1">
    <location>
        <position position="1"/>
    </location>
</feature>
<keyword evidence="2" id="KW-1185">Reference proteome</keyword>